<dbReference type="Gene3D" id="1.10.10.10">
    <property type="entry name" value="Winged helix-like DNA-binding domain superfamily/Winged helix DNA-binding domain"/>
    <property type="match status" value="1"/>
</dbReference>
<feature type="domain" description="Transcription regulator PadR N-terminal" evidence="1">
    <location>
        <begin position="8"/>
        <end position="80"/>
    </location>
</feature>
<dbReference type="InterPro" id="IPR036388">
    <property type="entry name" value="WH-like_DNA-bd_sf"/>
</dbReference>
<gene>
    <name evidence="2" type="ORF">Mgrana_03025</name>
</gene>
<dbReference type="InterPro" id="IPR036390">
    <property type="entry name" value="WH_DNA-bd_sf"/>
</dbReference>
<organism evidence="2 3">
    <name type="scientific">Meiothermus granaticius NBRC 107808</name>
    <dbReference type="NCBI Taxonomy" id="1227551"/>
    <lineage>
        <taxon>Bacteria</taxon>
        <taxon>Thermotogati</taxon>
        <taxon>Deinococcota</taxon>
        <taxon>Deinococci</taxon>
        <taxon>Thermales</taxon>
        <taxon>Thermaceae</taxon>
        <taxon>Meiothermus</taxon>
    </lineage>
</organism>
<dbReference type="InterPro" id="IPR005149">
    <property type="entry name" value="Tscrpt_reg_PadR_N"/>
</dbReference>
<dbReference type="InterPro" id="IPR052509">
    <property type="entry name" value="Metal_resp_DNA-bind_regulator"/>
</dbReference>
<proteinExistence type="predicted"/>
<sequence>MDQRRLLLLGLLRLRRMHGYQLGEIVDRDLSYLADFKRPTAYHLLHQLLLEGLVQEQRERQGERPERRVYSVTPAGEEEFFRLLQLQLSSYQPGYSPGAAGLLFLEALEPQQAAHCLEQQLQGLEKTLALLRQAAPTHGHERGGYALGFILARMEAEHRYLQGLLAEFREKVR</sequence>
<dbReference type="EMBL" id="QWLB01000059">
    <property type="protein sequence ID" value="RIH91086.1"/>
    <property type="molecule type" value="Genomic_DNA"/>
</dbReference>
<name>A0A399F629_9DEIN</name>
<dbReference type="OrthoDB" id="9953236at2"/>
<protein>
    <submittedName>
        <fullName evidence="2">Transcriptional regulator, Acidobacterial, PadR-family</fullName>
    </submittedName>
</protein>
<keyword evidence="3" id="KW-1185">Reference proteome</keyword>
<dbReference type="AlphaFoldDB" id="A0A399F629"/>
<dbReference type="RefSeq" id="WP_119358455.1">
    <property type="nucleotide sequence ID" value="NZ_BJXM01000034.1"/>
</dbReference>
<evidence type="ECO:0000313" key="2">
    <source>
        <dbReference type="EMBL" id="RIH91086.1"/>
    </source>
</evidence>
<evidence type="ECO:0000313" key="3">
    <source>
        <dbReference type="Proteomes" id="UP000266178"/>
    </source>
</evidence>
<dbReference type="PANTHER" id="PTHR33169">
    <property type="entry name" value="PADR-FAMILY TRANSCRIPTIONAL REGULATOR"/>
    <property type="match status" value="1"/>
</dbReference>
<dbReference type="PANTHER" id="PTHR33169:SF27">
    <property type="entry name" value="TRANSCRIPTIONAL REGULATOR PADR FAMILY PROTEIN"/>
    <property type="match status" value="1"/>
</dbReference>
<dbReference type="Proteomes" id="UP000266178">
    <property type="component" value="Unassembled WGS sequence"/>
</dbReference>
<dbReference type="SUPFAM" id="SSF46785">
    <property type="entry name" value="Winged helix' DNA-binding domain"/>
    <property type="match status" value="1"/>
</dbReference>
<evidence type="ECO:0000259" key="1">
    <source>
        <dbReference type="Pfam" id="PF03551"/>
    </source>
</evidence>
<reference evidence="2 3" key="1">
    <citation type="submission" date="2018-08" db="EMBL/GenBank/DDBJ databases">
        <title>Meiothermus granaticius genome AF-68 sequencing project.</title>
        <authorList>
            <person name="Da Costa M.S."/>
            <person name="Albuquerque L."/>
            <person name="Raposo P."/>
            <person name="Froufe H.J.C."/>
            <person name="Barroso C.S."/>
            <person name="Egas C."/>
        </authorList>
    </citation>
    <scope>NUCLEOTIDE SEQUENCE [LARGE SCALE GENOMIC DNA]</scope>
    <source>
        <strain evidence="2 3">AF-68</strain>
    </source>
</reference>
<dbReference type="Pfam" id="PF03551">
    <property type="entry name" value="PadR"/>
    <property type="match status" value="1"/>
</dbReference>
<comment type="caution">
    <text evidence="2">The sequence shown here is derived from an EMBL/GenBank/DDBJ whole genome shotgun (WGS) entry which is preliminary data.</text>
</comment>
<accession>A0A399F629</accession>